<dbReference type="PIRSF" id="PIRSF000188">
    <property type="entry name" value="Phe_leu_dh"/>
    <property type="match status" value="1"/>
</dbReference>
<dbReference type="InterPro" id="IPR015878">
    <property type="entry name" value="Ado_hCys_hydrolase_NAD-bd"/>
</dbReference>
<dbReference type="OrthoDB" id="9803297at2"/>
<dbReference type="SMART" id="SM00997">
    <property type="entry name" value="AdoHcyase_NAD"/>
    <property type="match status" value="1"/>
</dbReference>
<dbReference type="InterPro" id="IPR006096">
    <property type="entry name" value="Glu/Leu/Phe/Val/Trp_DH_C"/>
</dbReference>
<proteinExistence type="inferred from homology"/>
<protein>
    <submittedName>
        <fullName evidence="9">Glu/Leu/Phe/Val dehydrogenase</fullName>
    </submittedName>
</protein>
<dbReference type="RefSeq" id="WP_146300377.1">
    <property type="nucleotide sequence ID" value="NZ_CP042301.2"/>
</dbReference>
<dbReference type="SMART" id="SM00839">
    <property type="entry name" value="ELFV_dehydrog"/>
    <property type="match status" value="1"/>
</dbReference>
<dbReference type="InterPro" id="IPR016211">
    <property type="entry name" value="Glu/Phe/Leu/Val/Trp_DH_bac/arc"/>
</dbReference>
<evidence type="ECO:0000256" key="3">
    <source>
        <dbReference type="ARBA" id="ARBA00023027"/>
    </source>
</evidence>
<dbReference type="PRINTS" id="PR00082">
    <property type="entry name" value="GLFDHDRGNASE"/>
</dbReference>
<dbReference type="Gene3D" id="3.40.50.10860">
    <property type="entry name" value="Leucine Dehydrogenase, chain A, domain 1"/>
    <property type="match status" value="1"/>
</dbReference>
<dbReference type="PANTHER" id="PTHR42722">
    <property type="entry name" value="LEUCINE DEHYDROGENASE"/>
    <property type="match status" value="1"/>
</dbReference>
<dbReference type="InterPro" id="IPR006095">
    <property type="entry name" value="Glu/Leu/Phe/Val/Trp_DH"/>
</dbReference>
<evidence type="ECO:0000313" key="9">
    <source>
        <dbReference type="EMBL" id="QDZ01736.1"/>
    </source>
</evidence>
<dbReference type="CDD" id="cd01075">
    <property type="entry name" value="NAD_bind_Leu_Phe_Val_DH"/>
    <property type="match status" value="1"/>
</dbReference>
<accession>A0A5B8L1E3</accession>
<evidence type="ECO:0000256" key="4">
    <source>
        <dbReference type="PIRSR" id="PIRSR000188-1"/>
    </source>
</evidence>
<dbReference type="AlphaFoldDB" id="A0A5B8L1E3"/>
<feature type="active site" description="Proton donor/acceptor" evidence="4">
    <location>
        <position position="105"/>
    </location>
</feature>
<name>A0A5B8L1E3_9HYPH</name>
<gene>
    <name evidence="9" type="ORF">FQ775_15905</name>
</gene>
<feature type="domain" description="Glutamate/phenylalanine/leucine/valine/L-tryptophan dehydrogenase C-terminal" evidence="7">
    <location>
        <begin position="167"/>
        <end position="376"/>
    </location>
</feature>
<evidence type="ECO:0000256" key="5">
    <source>
        <dbReference type="PIRSR" id="PIRSR000188-2"/>
    </source>
</evidence>
<dbReference type="Gene3D" id="3.40.50.720">
    <property type="entry name" value="NAD(P)-binding Rossmann-like Domain"/>
    <property type="match status" value="1"/>
</dbReference>
<dbReference type="Proteomes" id="UP000321389">
    <property type="component" value="Chromosome"/>
</dbReference>
<evidence type="ECO:0000256" key="1">
    <source>
        <dbReference type="ARBA" id="ARBA00006382"/>
    </source>
</evidence>
<dbReference type="GO" id="GO:0006520">
    <property type="term" value="P:amino acid metabolic process"/>
    <property type="evidence" value="ECO:0007669"/>
    <property type="project" value="InterPro"/>
</dbReference>
<feature type="binding site" evidence="5">
    <location>
        <begin position="203"/>
        <end position="208"/>
    </location>
    <ligand>
        <name>NAD(+)</name>
        <dbReference type="ChEBI" id="CHEBI:57540"/>
    </ligand>
</feature>
<dbReference type="InterPro" id="IPR036291">
    <property type="entry name" value="NAD(P)-bd_dom_sf"/>
</dbReference>
<evidence type="ECO:0000256" key="6">
    <source>
        <dbReference type="RuleBase" id="RU004417"/>
    </source>
</evidence>
<dbReference type="InterPro" id="IPR006097">
    <property type="entry name" value="Glu/Leu/Phe/Val/Trp_DH_dimer"/>
</dbReference>
<dbReference type="GO" id="GO:0000166">
    <property type="term" value="F:nucleotide binding"/>
    <property type="evidence" value="ECO:0007669"/>
    <property type="project" value="UniProtKB-KW"/>
</dbReference>
<evidence type="ECO:0000259" key="7">
    <source>
        <dbReference type="SMART" id="SM00839"/>
    </source>
</evidence>
<dbReference type="KEGG" id="niy:FQ775_15905"/>
<sequence>MLHAVEPRTVKVPGRKSTLTLSDITEDARALPDFAGHEQIWLGRDRERGLTAIVAVHDTTLGPALGGTRVWPHGSFEAALTDALRLSHGMTLKAAVAGLALGGGKAVIVADPKTDKTPELLEAYAEMLAALDGQYITAEDVGLTLEDADFLRSRTPNVTGTTRGGSGNPSPVTAQGVFLGIKAALRHARGSEKLDGVRVAVQGLGAVGWSLAKRLRGEGAILTVTDIDPARANKAVEHLGATAVEGDAIITADVDVFAPCALGAVLSEETIPQLKAGIVAGSANNQLATADDAERLRQRGVLYAPDYVINSGGLINVAEELTPPGYDADAAMKRVAVIPKTLGAIFRRAAAEGRTTDAVAEAIAMERIEAARKRKSHAAKTGR</sequence>
<dbReference type="Pfam" id="PF00208">
    <property type="entry name" value="ELFV_dehydrog"/>
    <property type="match status" value="2"/>
</dbReference>
<keyword evidence="2 6" id="KW-0560">Oxidoreductase</keyword>
<dbReference type="InterPro" id="IPR033524">
    <property type="entry name" value="Glu/Leu/Phe/Val_DH_AS"/>
</dbReference>
<dbReference type="Pfam" id="PF02812">
    <property type="entry name" value="ELFV_dehydrog_N"/>
    <property type="match status" value="1"/>
</dbReference>
<keyword evidence="10" id="KW-1185">Reference proteome</keyword>
<dbReference type="EMBL" id="CP042301">
    <property type="protein sequence ID" value="QDZ01736.1"/>
    <property type="molecule type" value="Genomic_DNA"/>
</dbReference>
<dbReference type="SUPFAM" id="SSF53223">
    <property type="entry name" value="Aminoacid dehydrogenase-like, N-terminal domain"/>
    <property type="match status" value="1"/>
</dbReference>
<evidence type="ECO:0000313" key="10">
    <source>
        <dbReference type="Proteomes" id="UP000321389"/>
    </source>
</evidence>
<dbReference type="GO" id="GO:0016639">
    <property type="term" value="F:oxidoreductase activity, acting on the CH-NH2 group of donors, NAD or NADP as acceptor"/>
    <property type="evidence" value="ECO:0007669"/>
    <property type="project" value="InterPro"/>
</dbReference>
<keyword evidence="3 5" id="KW-0520">NAD</keyword>
<feature type="domain" description="S-adenosyl-L-homocysteine hydrolase NAD binding" evidence="8">
    <location>
        <begin position="172"/>
        <end position="322"/>
    </location>
</feature>
<reference evidence="9" key="1">
    <citation type="submission" date="2020-04" db="EMBL/GenBank/DDBJ databases">
        <title>Nitratireductor sp. nov. isolated from mangrove soil.</title>
        <authorList>
            <person name="Ye Y."/>
        </authorList>
    </citation>
    <scope>NUCLEOTIDE SEQUENCE</scope>
    <source>
        <strain evidence="9">SY7</strain>
    </source>
</reference>
<dbReference type="SUPFAM" id="SSF51735">
    <property type="entry name" value="NAD(P)-binding Rossmann-fold domains"/>
    <property type="match status" value="1"/>
</dbReference>
<dbReference type="InterPro" id="IPR046346">
    <property type="entry name" value="Aminoacid_DH-like_N_sf"/>
</dbReference>
<organism evidence="9 10">
    <name type="scientific">Nitratireductor mangrovi</name>
    <dbReference type="NCBI Taxonomy" id="2599600"/>
    <lineage>
        <taxon>Bacteria</taxon>
        <taxon>Pseudomonadati</taxon>
        <taxon>Pseudomonadota</taxon>
        <taxon>Alphaproteobacteria</taxon>
        <taxon>Hyphomicrobiales</taxon>
        <taxon>Phyllobacteriaceae</taxon>
        <taxon>Nitratireductor</taxon>
    </lineage>
</organism>
<evidence type="ECO:0000256" key="2">
    <source>
        <dbReference type="ARBA" id="ARBA00023002"/>
    </source>
</evidence>
<dbReference type="PANTHER" id="PTHR42722:SF1">
    <property type="entry name" value="VALINE DEHYDROGENASE"/>
    <property type="match status" value="1"/>
</dbReference>
<comment type="similarity">
    <text evidence="1 6">Belongs to the Glu/Leu/Phe/Val dehydrogenases family.</text>
</comment>
<evidence type="ECO:0000259" key="8">
    <source>
        <dbReference type="SMART" id="SM00997"/>
    </source>
</evidence>
<dbReference type="PROSITE" id="PS00074">
    <property type="entry name" value="GLFV_DEHYDROGENASE"/>
    <property type="match status" value="1"/>
</dbReference>
<keyword evidence="5" id="KW-0547">Nucleotide-binding</keyword>